<sequence length="211" mass="24744">MKVLIETQYMPSVAYFTLLCHAEEVFIEVSENFEKQTYRNRCEILTSHGTQRLTVPVQSANSKIPIRNMQIDHRQKWINNHWRAIQSAYGKAPFFEYYSTYFENELKKEKKHLIELNQSLLTLCLRLLQLNVSIEFTKKFELTPAKGILDARSAVHPKKPLESMTWFQPKEYYQMFGKNFVPNLSILDLLFCVGPDALMVLKQSGVFLKNK</sequence>
<keyword evidence="2" id="KW-1185">Reference proteome</keyword>
<proteinExistence type="predicted"/>
<organism evidence="1 2">
    <name type="scientific">Roseivirga thermotolerans</name>
    <dbReference type="NCBI Taxonomy" id="1758176"/>
    <lineage>
        <taxon>Bacteria</taxon>
        <taxon>Pseudomonadati</taxon>
        <taxon>Bacteroidota</taxon>
        <taxon>Cytophagia</taxon>
        <taxon>Cytophagales</taxon>
        <taxon>Roseivirgaceae</taxon>
        <taxon>Roseivirga</taxon>
    </lineage>
</organism>
<comment type="caution">
    <text evidence="1">The sequence shown here is derived from an EMBL/GenBank/DDBJ whole genome shotgun (WGS) entry which is preliminary data.</text>
</comment>
<dbReference type="InterPro" id="IPR014985">
    <property type="entry name" value="WbqC"/>
</dbReference>
<evidence type="ECO:0000313" key="2">
    <source>
        <dbReference type="Proteomes" id="UP000658258"/>
    </source>
</evidence>
<evidence type="ECO:0000313" key="1">
    <source>
        <dbReference type="EMBL" id="GHE74547.1"/>
    </source>
</evidence>
<gene>
    <name evidence="1" type="ORF">GCM10011340_33940</name>
</gene>
<dbReference type="Pfam" id="PF08889">
    <property type="entry name" value="WbqC"/>
    <property type="match status" value="2"/>
</dbReference>
<dbReference type="Proteomes" id="UP000658258">
    <property type="component" value="Unassembled WGS sequence"/>
</dbReference>
<reference evidence="2" key="1">
    <citation type="journal article" date="2019" name="Int. J. Syst. Evol. Microbiol.">
        <title>The Global Catalogue of Microorganisms (GCM) 10K type strain sequencing project: providing services to taxonomists for standard genome sequencing and annotation.</title>
        <authorList>
            <consortium name="The Broad Institute Genomics Platform"/>
            <consortium name="The Broad Institute Genome Sequencing Center for Infectious Disease"/>
            <person name="Wu L."/>
            <person name="Ma J."/>
        </authorList>
    </citation>
    <scope>NUCLEOTIDE SEQUENCE [LARGE SCALE GENOMIC DNA]</scope>
    <source>
        <strain evidence="2">CGMCC 1.15111</strain>
    </source>
</reference>
<name>A0ABQ3IE25_9BACT</name>
<dbReference type="RefSeq" id="WP_189631500.1">
    <property type="nucleotide sequence ID" value="NZ_BNAG01000005.1"/>
</dbReference>
<protein>
    <recommendedName>
        <fullName evidence="3">WbqC-like protein</fullName>
    </recommendedName>
</protein>
<dbReference type="EMBL" id="BNAG01000005">
    <property type="protein sequence ID" value="GHE74547.1"/>
    <property type="molecule type" value="Genomic_DNA"/>
</dbReference>
<accession>A0ABQ3IE25</accession>
<evidence type="ECO:0008006" key="3">
    <source>
        <dbReference type="Google" id="ProtNLM"/>
    </source>
</evidence>